<dbReference type="EMBL" id="RWGY01000039">
    <property type="protein sequence ID" value="TVU13046.1"/>
    <property type="molecule type" value="Genomic_DNA"/>
</dbReference>
<accession>A0A5J9TNS2</accession>
<dbReference type="AlphaFoldDB" id="A0A5J9TNS2"/>
<proteinExistence type="predicted"/>
<comment type="caution">
    <text evidence="2">The sequence shown here is derived from an EMBL/GenBank/DDBJ whole genome shotgun (WGS) entry which is preliminary data.</text>
</comment>
<feature type="region of interest" description="Disordered" evidence="1">
    <location>
        <begin position="1"/>
        <end position="60"/>
    </location>
</feature>
<evidence type="ECO:0000313" key="2">
    <source>
        <dbReference type="EMBL" id="TVU13046.1"/>
    </source>
</evidence>
<name>A0A5J9TNS2_9POAL</name>
<feature type="non-terminal residue" evidence="2">
    <location>
        <position position="1"/>
    </location>
</feature>
<dbReference type="Proteomes" id="UP000324897">
    <property type="component" value="Chromosome 3"/>
</dbReference>
<organism evidence="2 3">
    <name type="scientific">Eragrostis curvula</name>
    <name type="common">weeping love grass</name>
    <dbReference type="NCBI Taxonomy" id="38414"/>
    <lineage>
        <taxon>Eukaryota</taxon>
        <taxon>Viridiplantae</taxon>
        <taxon>Streptophyta</taxon>
        <taxon>Embryophyta</taxon>
        <taxon>Tracheophyta</taxon>
        <taxon>Spermatophyta</taxon>
        <taxon>Magnoliopsida</taxon>
        <taxon>Liliopsida</taxon>
        <taxon>Poales</taxon>
        <taxon>Poaceae</taxon>
        <taxon>PACMAD clade</taxon>
        <taxon>Chloridoideae</taxon>
        <taxon>Eragrostideae</taxon>
        <taxon>Eragrostidinae</taxon>
        <taxon>Eragrostis</taxon>
    </lineage>
</organism>
<feature type="compositionally biased region" description="Basic residues" evidence="1">
    <location>
        <begin position="1"/>
        <end position="18"/>
    </location>
</feature>
<reference evidence="2 3" key="1">
    <citation type="journal article" date="2019" name="Sci. Rep.">
        <title>A high-quality genome of Eragrostis curvula grass provides insights into Poaceae evolution and supports new strategies to enhance forage quality.</title>
        <authorList>
            <person name="Carballo J."/>
            <person name="Santos B.A.C.M."/>
            <person name="Zappacosta D."/>
            <person name="Garbus I."/>
            <person name="Selva J.P."/>
            <person name="Gallo C.A."/>
            <person name="Diaz A."/>
            <person name="Albertini E."/>
            <person name="Caccamo M."/>
            <person name="Echenique V."/>
        </authorList>
    </citation>
    <scope>NUCLEOTIDE SEQUENCE [LARGE SCALE GENOMIC DNA]</scope>
    <source>
        <strain evidence="3">cv. Victoria</strain>
        <tissue evidence="2">Leaf</tissue>
    </source>
</reference>
<protein>
    <submittedName>
        <fullName evidence="2">Uncharacterized protein</fullName>
    </submittedName>
</protein>
<gene>
    <name evidence="2" type="ORF">EJB05_46721</name>
</gene>
<feature type="compositionally biased region" description="Basic and acidic residues" evidence="1">
    <location>
        <begin position="23"/>
        <end position="33"/>
    </location>
</feature>
<evidence type="ECO:0000256" key="1">
    <source>
        <dbReference type="SAM" id="MobiDB-lite"/>
    </source>
</evidence>
<dbReference type="Gramene" id="TVU13046">
    <property type="protein sequence ID" value="TVU13046"/>
    <property type="gene ID" value="EJB05_46721"/>
</dbReference>
<feature type="compositionally biased region" description="Basic and acidic residues" evidence="1">
    <location>
        <begin position="40"/>
        <end position="56"/>
    </location>
</feature>
<keyword evidence="3" id="KW-1185">Reference proteome</keyword>
<sequence>MGRRKRRRAIRRWRRGRPPPRPAAKEIDSKDVSALHSRPHVHEGDPQHKRLAEDSGVKQGSRSHFYLRTQKLFDLIGLRENGEEWISIRRVDVVA</sequence>
<evidence type="ECO:0000313" key="3">
    <source>
        <dbReference type="Proteomes" id="UP000324897"/>
    </source>
</evidence>